<dbReference type="SMART" id="SM00220">
    <property type="entry name" value="S_TKc"/>
    <property type="match status" value="1"/>
</dbReference>
<sequence>MAPKTRAVFVQHQRTIRPNATNAEIYGEWNAKTLDQRAQWVDKFNEAVEAKAEAIAGTNGRVPRVFALLTRHADRAWFDRGDKYFLFFDQVSELAADLQPTIGPFQHAQRLWEELHAAEETHAGRSQESLDYNLEQVREMYRQYSIFDGYHDSVVAVGQTPPVGADSQGRRRQPFEWAAPNRLARRKYLAHGRDVESNTLGLPGQWVHMESIDGGMSSGGVWVRYDGNNQIADRVYRKTAFSDDQDWRDPSRFQGPINDPNQKIPNELACHHALHGRPGIVRLKEAQYDPALVDNVTQSYRVYTEWCENGTFEAVVNAHQDQDIPIPEPFIWSVAESLCRAGISMRGEGDEEIVHRDMTPGNCFLRSPHPHDVYPDYPQAVLGDFGLAFGTFLDDPNNLRWYKWCGTMGFLAPEQRYFVYQTTWDYMDESVLGEMTNVYGFGLILWCLIMRDGLPHEPLYLHPAKLDRTLLSLRNEAGNNLGRTYSKTLKKLVGRCLAYDPSKRPAFANILNAIRKRTGGYGEDSDDDDDDDDDNEYPDLSEGMRNGSAKGLRRSVNLPRLAGPRYPVGMVAPQVEEEGEQKGGEEGEEEGGEEEEDEEEEVVEEEEEVDEEEEVNEEEEVDEEEEVEEDEEEGEEEGEEKQEEELEDEDEMSDV</sequence>
<dbReference type="EC" id="2.7.11.1" evidence="1"/>
<dbReference type="Gene3D" id="1.10.510.10">
    <property type="entry name" value="Transferase(Phosphotransferase) domain 1"/>
    <property type="match status" value="1"/>
</dbReference>
<evidence type="ECO:0000256" key="3">
    <source>
        <dbReference type="ARBA" id="ARBA00022741"/>
    </source>
</evidence>
<feature type="compositionally biased region" description="Acidic residues" evidence="6">
    <location>
        <begin position="586"/>
        <end position="655"/>
    </location>
</feature>
<dbReference type="RefSeq" id="XP_064659923.1">
    <property type="nucleotide sequence ID" value="XM_064801293.1"/>
</dbReference>
<dbReference type="AlphaFoldDB" id="A0AAV9PCC0"/>
<proteinExistence type="predicted"/>
<evidence type="ECO:0000313" key="8">
    <source>
        <dbReference type="EMBL" id="KAK5170895.1"/>
    </source>
</evidence>
<evidence type="ECO:0000259" key="7">
    <source>
        <dbReference type="PROSITE" id="PS50011"/>
    </source>
</evidence>
<keyword evidence="9" id="KW-1185">Reference proteome</keyword>
<dbReference type="GO" id="GO:0004674">
    <property type="term" value="F:protein serine/threonine kinase activity"/>
    <property type="evidence" value="ECO:0007669"/>
    <property type="project" value="UniProtKB-EC"/>
</dbReference>
<evidence type="ECO:0000256" key="4">
    <source>
        <dbReference type="ARBA" id="ARBA00022777"/>
    </source>
</evidence>
<dbReference type="GeneID" id="89925385"/>
<feature type="domain" description="Protein kinase" evidence="7">
    <location>
        <begin position="207"/>
        <end position="518"/>
    </location>
</feature>
<dbReference type="SUPFAM" id="SSF56112">
    <property type="entry name" value="Protein kinase-like (PK-like)"/>
    <property type="match status" value="1"/>
</dbReference>
<feature type="compositionally biased region" description="Acidic residues" evidence="6">
    <location>
        <begin position="523"/>
        <end position="539"/>
    </location>
</feature>
<dbReference type="PANTHER" id="PTHR43671">
    <property type="entry name" value="SERINE/THREONINE-PROTEIN KINASE NEK"/>
    <property type="match status" value="1"/>
</dbReference>
<name>A0AAV9PCC0_9PEZI</name>
<keyword evidence="3" id="KW-0547">Nucleotide-binding</keyword>
<accession>A0AAV9PCC0</accession>
<evidence type="ECO:0000256" key="5">
    <source>
        <dbReference type="ARBA" id="ARBA00022840"/>
    </source>
</evidence>
<dbReference type="EMBL" id="JAVRRT010000006">
    <property type="protein sequence ID" value="KAK5170895.1"/>
    <property type="molecule type" value="Genomic_DNA"/>
</dbReference>
<dbReference type="GO" id="GO:0005524">
    <property type="term" value="F:ATP binding"/>
    <property type="evidence" value="ECO:0007669"/>
    <property type="project" value="UniProtKB-KW"/>
</dbReference>
<dbReference type="PANTHER" id="PTHR43671:SF13">
    <property type="entry name" value="SERINE_THREONINE-PROTEIN KINASE NEK2"/>
    <property type="match status" value="1"/>
</dbReference>
<evidence type="ECO:0000256" key="2">
    <source>
        <dbReference type="ARBA" id="ARBA00022679"/>
    </source>
</evidence>
<comment type="caution">
    <text evidence="8">The sequence shown here is derived from an EMBL/GenBank/DDBJ whole genome shotgun (WGS) entry which is preliminary data.</text>
</comment>
<evidence type="ECO:0000256" key="1">
    <source>
        <dbReference type="ARBA" id="ARBA00012513"/>
    </source>
</evidence>
<reference evidence="8 9" key="1">
    <citation type="submission" date="2023-08" db="EMBL/GenBank/DDBJ databases">
        <title>Black Yeasts Isolated from many extreme environments.</title>
        <authorList>
            <person name="Coleine C."/>
            <person name="Stajich J.E."/>
            <person name="Selbmann L."/>
        </authorList>
    </citation>
    <scope>NUCLEOTIDE SEQUENCE [LARGE SCALE GENOMIC DNA]</scope>
    <source>
        <strain evidence="8 9">CCFEE 5935</strain>
    </source>
</reference>
<organism evidence="8 9">
    <name type="scientific">Saxophila tyrrhenica</name>
    <dbReference type="NCBI Taxonomy" id="1690608"/>
    <lineage>
        <taxon>Eukaryota</taxon>
        <taxon>Fungi</taxon>
        <taxon>Dikarya</taxon>
        <taxon>Ascomycota</taxon>
        <taxon>Pezizomycotina</taxon>
        <taxon>Dothideomycetes</taxon>
        <taxon>Dothideomycetidae</taxon>
        <taxon>Mycosphaerellales</taxon>
        <taxon>Extremaceae</taxon>
        <taxon>Saxophila</taxon>
    </lineage>
</organism>
<dbReference type="InterPro" id="IPR011009">
    <property type="entry name" value="Kinase-like_dom_sf"/>
</dbReference>
<keyword evidence="4" id="KW-0418">Kinase</keyword>
<protein>
    <recommendedName>
        <fullName evidence="1">non-specific serine/threonine protein kinase</fullName>
        <ecNumber evidence="1">2.7.11.1</ecNumber>
    </recommendedName>
</protein>
<evidence type="ECO:0000313" key="9">
    <source>
        <dbReference type="Proteomes" id="UP001337655"/>
    </source>
</evidence>
<dbReference type="InterPro" id="IPR050660">
    <property type="entry name" value="NEK_Ser/Thr_kinase"/>
</dbReference>
<keyword evidence="5" id="KW-0067">ATP-binding</keyword>
<dbReference type="PROSITE" id="PS50011">
    <property type="entry name" value="PROTEIN_KINASE_DOM"/>
    <property type="match status" value="1"/>
</dbReference>
<gene>
    <name evidence="8" type="ORF">LTR77_004039</name>
</gene>
<dbReference type="Proteomes" id="UP001337655">
    <property type="component" value="Unassembled WGS sequence"/>
</dbReference>
<dbReference type="InterPro" id="IPR000719">
    <property type="entry name" value="Prot_kinase_dom"/>
</dbReference>
<keyword evidence="2" id="KW-0808">Transferase</keyword>
<dbReference type="Pfam" id="PF00069">
    <property type="entry name" value="Pkinase"/>
    <property type="match status" value="1"/>
</dbReference>
<evidence type="ECO:0000256" key="6">
    <source>
        <dbReference type="SAM" id="MobiDB-lite"/>
    </source>
</evidence>
<feature type="region of interest" description="Disordered" evidence="6">
    <location>
        <begin position="518"/>
        <end position="655"/>
    </location>
</feature>